<proteinExistence type="inferred from homology"/>
<accession>A0A4R3MFM5</accession>
<keyword evidence="3 7" id="KW-0378">Hydrolase</keyword>
<evidence type="ECO:0000256" key="2">
    <source>
        <dbReference type="ARBA" id="ARBA00022723"/>
    </source>
</evidence>
<evidence type="ECO:0000313" key="8">
    <source>
        <dbReference type="Proteomes" id="UP000295525"/>
    </source>
</evidence>
<dbReference type="InterPro" id="IPR036866">
    <property type="entry name" value="RibonucZ/Hydroxyglut_hydro"/>
</dbReference>
<reference evidence="7 8" key="1">
    <citation type="submission" date="2019-03" db="EMBL/GenBank/DDBJ databases">
        <title>Genomic Encyclopedia of Type Strains, Phase IV (KMG-IV): sequencing the most valuable type-strain genomes for metagenomic binning, comparative biology and taxonomic classification.</title>
        <authorList>
            <person name="Goeker M."/>
        </authorList>
    </citation>
    <scope>NUCLEOTIDE SEQUENCE [LARGE SCALE GENOMIC DNA]</scope>
    <source>
        <strain evidence="7 8">DSM 24591</strain>
    </source>
</reference>
<evidence type="ECO:0000256" key="1">
    <source>
        <dbReference type="ARBA" id="ARBA00007749"/>
    </source>
</evidence>
<gene>
    <name evidence="7" type="ORF">EDC26_101285</name>
</gene>
<evidence type="ECO:0000256" key="3">
    <source>
        <dbReference type="ARBA" id="ARBA00022801"/>
    </source>
</evidence>
<dbReference type="InterPro" id="IPR051013">
    <property type="entry name" value="MBL_superfamily_lactonases"/>
</dbReference>
<keyword evidence="4" id="KW-0862">Zinc</keyword>
<dbReference type="AlphaFoldDB" id="A0A4R3MFM5"/>
<keyword evidence="2" id="KW-0479">Metal-binding</keyword>
<feature type="transmembrane region" description="Helical" evidence="5">
    <location>
        <begin position="39"/>
        <end position="58"/>
    </location>
</feature>
<comment type="caution">
    <text evidence="7">The sequence shown here is derived from an EMBL/GenBank/DDBJ whole genome shotgun (WGS) entry which is preliminary data.</text>
</comment>
<dbReference type="Proteomes" id="UP000295525">
    <property type="component" value="Unassembled WGS sequence"/>
</dbReference>
<dbReference type="RefSeq" id="WP_207915034.1">
    <property type="nucleotide sequence ID" value="NZ_SMAJ01000001.1"/>
</dbReference>
<feature type="domain" description="Metallo-beta-lactamase" evidence="6">
    <location>
        <begin position="120"/>
        <end position="300"/>
    </location>
</feature>
<evidence type="ECO:0000256" key="4">
    <source>
        <dbReference type="ARBA" id="ARBA00022833"/>
    </source>
</evidence>
<dbReference type="Pfam" id="PF00753">
    <property type="entry name" value="Lactamase_B"/>
    <property type="match status" value="1"/>
</dbReference>
<keyword evidence="8" id="KW-1185">Reference proteome</keyword>
<dbReference type="SUPFAM" id="SSF56281">
    <property type="entry name" value="Metallo-hydrolase/oxidoreductase"/>
    <property type="match status" value="1"/>
</dbReference>
<dbReference type="EMBL" id="SMAJ01000001">
    <property type="protein sequence ID" value="TCT11057.1"/>
    <property type="molecule type" value="Genomic_DNA"/>
</dbReference>
<dbReference type="PANTHER" id="PTHR42978:SF6">
    <property type="entry name" value="QUORUM-QUENCHING LACTONASE YTNP-RELATED"/>
    <property type="match status" value="1"/>
</dbReference>
<dbReference type="Gene3D" id="3.60.15.10">
    <property type="entry name" value="Ribonuclease Z/Hydroxyacylglutathione hydrolase-like"/>
    <property type="match status" value="1"/>
</dbReference>
<dbReference type="CDD" id="cd07720">
    <property type="entry name" value="OPHC2-like_MBL-fold"/>
    <property type="match status" value="1"/>
</dbReference>
<dbReference type="PANTHER" id="PTHR42978">
    <property type="entry name" value="QUORUM-QUENCHING LACTONASE YTNP-RELATED-RELATED"/>
    <property type="match status" value="1"/>
</dbReference>
<keyword evidence="5" id="KW-1133">Transmembrane helix</keyword>
<protein>
    <submittedName>
        <fullName evidence="7">Glyoxylase-like metal-dependent hydrolase (Beta-lactamase superfamily II)</fullName>
    </submittedName>
</protein>
<comment type="similarity">
    <text evidence="1">Belongs to the metallo-beta-lactamase superfamily.</text>
</comment>
<dbReference type="GO" id="GO:0046872">
    <property type="term" value="F:metal ion binding"/>
    <property type="evidence" value="ECO:0007669"/>
    <property type="project" value="UniProtKB-KW"/>
</dbReference>
<evidence type="ECO:0000256" key="5">
    <source>
        <dbReference type="SAM" id="Phobius"/>
    </source>
</evidence>
<keyword evidence="5" id="KW-0812">Transmembrane</keyword>
<evidence type="ECO:0000313" key="7">
    <source>
        <dbReference type="EMBL" id="TCT11057.1"/>
    </source>
</evidence>
<evidence type="ECO:0000259" key="6">
    <source>
        <dbReference type="SMART" id="SM00849"/>
    </source>
</evidence>
<name>A0A4R3MFM5_9BURK</name>
<keyword evidence="5" id="KW-0472">Membrane</keyword>
<dbReference type="SMART" id="SM00849">
    <property type="entry name" value="Lactamase_B"/>
    <property type="match status" value="1"/>
</dbReference>
<dbReference type="InterPro" id="IPR001279">
    <property type="entry name" value="Metallo-B-lactamas"/>
</dbReference>
<organism evidence="7 8">
    <name type="scientific">Paralcaligenes ureilyticus</name>
    <dbReference type="NCBI Taxonomy" id="627131"/>
    <lineage>
        <taxon>Bacteria</taxon>
        <taxon>Pseudomonadati</taxon>
        <taxon>Pseudomonadota</taxon>
        <taxon>Betaproteobacteria</taxon>
        <taxon>Burkholderiales</taxon>
        <taxon>Alcaligenaceae</taxon>
        <taxon>Paralcaligenes</taxon>
    </lineage>
</organism>
<dbReference type="GO" id="GO:0016787">
    <property type="term" value="F:hydrolase activity"/>
    <property type="evidence" value="ECO:0007669"/>
    <property type="project" value="UniProtKB-KW"/>
</dbReference>
<sequence length="335" mass="36689">MLAPNYSADLVPTAARDAEGERSRHIARRTGRQHLLRRFMVTAALALLITGVAPNVFAQVVRTPPEARTFELGALKISVLRDSALVFPNDGTIFGFNVGPAAVAEVLRKAGARTDTIRLDVDTLLVRTPKHLVLIDAGYGVAGRSVVQQSLALVGVSPGEITDILITHAHPDHIGGLVDAQGHPAFPKATIWMSAKEWAFMHHEADARAEVPVIEAQVKTFEPGHQVLPRITSMALPGHTPGQVGYEIVSRSDKLIDTGDIVHSSIISLAEPEWTLAWDSDKNEAVKTRRHELQRLASTHELMFAPHFPFPGVGWIEPADDGFRFQPARRVDERR</sequence>